<dbReference type="InterPro" id="IPR036021">
    <property type="entry name" value="Tungsten_al_ferr_oxy-like_C"/>
</dbReference>
<protein>
    <submittedName>
        <fullName evidence="2">Aldehyde:ferredoxin oxidoreductase</fullName>
    </submittedName>
</protein>
<dbReference type="GO" id="GO:0009055">
    <property type="term" value="F:electron transfer activity"/>
    <property type="evidence" value="ECO:0007669"/>
    <property type="project" value="InterPro"/>
</dbReference>
<organism evidence="2">
    <name type="scientific">Eiseniibacteriota bacterium</name>
    <dbReference type="NCBI Taxonomy" id="2212470"/>
    <lineage>
        <taxon>Bacteria</taxon>
        <taxon>Candidatus Eiseniibacteriota</taxon>
    </lineage>
</organism>
<sequence>MLAQSARVHNLQRVMSRMFGFGTRKDDMPPYRAVGPVTVEEYESRAERYDTQLKDIVGVDPEGKTTEEKVRILREHRMDQYNKVVDAAYDRRGWTRNGVPKIERLKELGIDLPELVEIVKADQE</sequence>
<accession>A0A7V2F3D6</accession>
<evidence type="ECO:0000313" key="2">
    <source>
        <dbReference type="EMBL" id="HER43294.1"/>
    </source>
</evidence>
<proteinExistence type="predicted"/>
<dbReference type="GO" id="GO:0016625">
    <property type="term" value="F:oxidoreductase activity, acting on the aldehyde or oxo group of donors, iron-sulfur protein as acceptor"/>
    <property type="evidence" value="ECO:0007669"/>
    <property type="project" value="InterPro"/>
</dbReference>
<feature type="non-terminal residue" evidence="2">
    <location>
        <position position="1"/>
    </location>
</feature>
<feature type="domain" description="Aldehyde ferredoxin oxidoreductase C-terminal" evidence="1">
    <location>
        <begin position="3"/>
        <end position="110"/>
    </location>
</feature>
<evidence type="ECO:0000259" key="1">
    <source>
        <dbReference type="Pfam" id="PF01314"/>
    </source>
</evidence>
<comment type="caution">
    <text evidence="2">The sequence shown here is derived from an EMBL/GenBank/DDBJ whole genome shotgun (WGS) entry which is preliminary data.</text>
</comment>
<dbReference type="SUPFAM" id="SSF48310">
    <property type="entry name" value="Aldehyde ferredoxin oxidoreductase, C-terminal domains"/>
    <property type="match status" value="1"/>
</dbReference>
<name>A0A7V2F3D6_UNCEI</name>
<dbReference type="Gene3D" id="1.10.599.10">
    <property type="entry name" value="Aldehyde Ferredoxin Oxidoreductase Protein, subunit A, domain 3"/>
    <property type="match status" value="1"/>
</dbReference>
<dbReference type="AlphaFoldDB" id="A0A7V2F3D6"/>
<dbReference type="EMBL" id="DSEC01000167">
    <property type="protein sequence ID" value="HER43294.1"/>
    <property type="molecule type" value="Genomic_DNA"/>
</dbReference>
<reference evidence="2" key="1">
    <citation type="journal article" date="2020" name="mSystems">
        <title>Genome- and Community-Level Interaction Insights into Carbon Utilization and Element Cycling Functions of Hydrothermarchaeota in Hydrothermal Sediment.</title>
        <authorList>
            <person name="Zhou Z."/>
            <person name="Liu Y."/>
            <person name="Xu W."/>
            <person name="Pan J."/>
            <person name="Luo Z.H."/>
            <person name="Li M."/>
        </authorList>
    </citation>
    <scope>NUCLEOTIDE SEQUENCE [LARGE SCALE GENOMIC DNA]</scope>
    <source>
        <strain evidence="2">SpSt-1233</strain>
    </source>
</reference>
<dbReference type="InterPro" id="IPR001203">
    <property type="entry name" value="OxRdtase_Ald_Fedxn_C"/>
</dbReference>
<gene>
    <name evidence="2" type="ORF">ENO08_02395</name>
</gene>
<dbReference type="Pfam" id="PF01314">
    <property type="entry name" value="AFOR_C"/>
    <property type="match status" value="1"/>
</dbReference>
<dbReference type="GO" id="GO:0051536">
    <property type="term" value="F:iron-sulfur cluster binding"/>
    <property type="evidence" value="ECO:0007669"/>
    <property type="project" value="InterPro"/>
</dbReference>
<dbReference type="Proteomes" id="UP000886069">
    <property type="component" value="Unassembled WGS sequence"/>
</dbReference>
<dbReference type="InterPro" id="IPR013985">
    <property type="entry name" value="Ald_Fedxn_OxRdtase_dom3"/>
</dbReference>